<dbReference type="Gene3D" id="3.40.1810.10">
    <property type="entry name" value="Transcription factor, MADS-box"/>
    <property type="match status" value="1"/>
</dbReference>
<dbReference type="AlphaFoldDB" id="A0AA88WTF5"/>
<protein>
    <recommendedName>
        <fullName evidence="6">MADS-box domain-containing protein</fullName>
    </recommendedName>
</protein>
<dbReference type="Pfam" id="PF00319">
    <property type="entry name" value="SRF-TF"/>
    <property type="match status" value="1"/>
</dbReference>
<evidence type="ECO:0000313" key="8">
    <source>
        <dbReference type="Proteomes" id="UP001188597"/>
    </source>
</evidence>
<organism evidence="7 8">
    <name type="scientific">Escallonia herrerae</name>
    <dbReference type="NCBI Taxonomy" id="1293975"/>
    <lineage>
        <taxon>Eukaryota</taxon>
        <taxon>Viridiplantae</taxon>
        <taxon>Streptophyta</taxon>
        <taxon>Embryophyta</taxon>
        <taxon>Tracheophyta</taxon>
        <taxon>Spermatophyta</taxon>
        <taxon>Magnoliopsida</taxon>
        <taxon>eudicotyledons</taxon>
        <taxon>Gunneridae</taxon>
        <taxon>Pentapetalae</taxon>
        <taxon>asterids</taxon>
        <taxon>campanulids</taxon>
        <taxon>Escalloniales</taxon>
        <taxon>Escalloniaceae</taxon>
        <taxon>Escallonia</taxon>
    </lineage>
</organism>
<dbReference type="InterPro" id="IPR002100">
    <property type="entry name" value="TF_MADSbox"/>
</dbReference>
<dbReference type="Proteomes" id="UP001188597">
    <property type="component" value="Unassembled WGS sequence"/>
</dbReference>
<keyword evidence="3" id="KW-0238">DNA-binding</keyword>
<comment type="caution">
    <text evidence="7">The sequence shown here is derived from an EMBL/GenBank/DDBJ whole genome shotgun (WGS) entry which is preliminary data.</text>
</comment>
<dbReference type="GO" id="GO:0046983">
    <property type="term" value="F:protein dimerization activity"/>
    <property type="evidence" value="ECO:0007669"/>
    <property type="project" value="InterPro"/>
</dbReference>
<evidence type="ECO:0000256" key="1">
    <source>
        <dbReference type="ARBA" id="ARBA00004123"/>
    </source>
</evidence>
<evidence type="ECO:0000256" key="4">
    <source>
        <dbReference type="ARBA" id="ARBA00023163"/>
    </source>
</evidence>
<evidence type="ECO:0000256" key="5">
    <source>
        <dbReference type="ARBA" id="ARBA00023242"/>
    </source>
</evidence>
<name>A0AA88WTF5_9ASTE</name>
<dbReference type="PANTHER" id="PTHR11945">
    <property type="entry name" value="MADS BOX PROTEIN"/>
    <property type="match status" value="1"/>
</dbReference>
<dbReference type="GO" id="GO:0005634">
    <property type="term" value="C:nucleus"/>
    <property type="evidence" value="ECO:0007669"/>
    <property type="project" value="UniProtKB-SubCell"/>
</dbReference>
<dbReference type="SUPFAM" id="SSF55455">
    <property type="entry name" value="SRF-like"/>
    <property type="match status" value="1"/>
</dbReference>
<dbReference type="SMART" id="SM00432">
    <property type="entry name" value="MADS"/>
    <property type="match status" value="1"/>
</dbReference>
<dbReference type="GO" id="GO:0000978">
    <property type="term" value="F:RNA polymerase II cis-regulatory region sequence-specific DNA binding"/>
    <property type="evidence" value="ECO:0007669"/>
    <property type="project" value="TreeGrafter"/>
</dbReference>
<dbReference type="FunFam" id="3.40.1810.10:FF:000006">
    <property type="entry name" value="Agamous-like MADS-box protein AGL62"/>
    <property type="match status" value="1"/>
</dbReference>
<dbReference type="InterPro" id="IPR036879">
    <property type="entry name" value="TF_MADSbox_sf"/>
</dbReference>
<feature type="domain" description="MADS-box" evidence="6">
    <location>
        <begin position="1"/>
        <end position="47"/>
    </location>
</feature>
<evidence type="ECO:0000313" key="7">
    <source>
        <dbReference type="EMBL" id="KAK3031015.1"/>
    </source>
</evidence>
<evidence type="ECO:0000256" key="2">
    <source>
        <dbReference type="ARBA" id="ARBA00023015"/>
    </source>
</evidence>
<dbReference type="GO" id="GO:0000981">
    <property type="term" value="F:DNA-binding transcription factor activity, RNA polymerase II-specific"/>
    <property type="evidence" value="ECO:0007669"/>
    <property type="project" value="TreeGrafter"/>
</dbReference>
<keyword evidence="2" id="KW-0805">Transcription regulation</keyword>
<gene>
    <name evidence="7" type="ORF">RJ639_036865</name>
</gene>
<evidence type="ECO:0000256" key="3">
    <source>
        <dbReference type="ARBA" id="ARBA00023125"/>
    </source>
</evidence>
<dbReference type="PRINTS" id="PR00404">
    <property type="entry name" value="MADSDOMAIN"/>
</dbReference>
<reference evidence="7" key="1">
    <citation type="submission" date="2022-12" db="EMBL/GenBank/DDBJ databases">
        <title>Draft genome assemblies for two species of Escallonia (Escalloniales).</title>
        <authorList>
            <person name="Chanderbali A."/>
            <person name="Dervinis C."/>
            <person name="Anghel I."/>
            <person name="Soltis D."/>
            <person name="Soltis P."/>
            <person name="Zapata F."/>
        </authorList>
    </citation>
    <scope>NUCLEOTIDE SEQUENCE</scope>
    <source>
        <strain evidence="7">UCBG64.0493</strain>
        <tissue evidence="7">Leaf</tissue>
    </source>
</reference>
<sequence length="307" mass="34263">MANNSNLQVTFSKRRNGVFKKASELCTICDAQATIIVFSPGGKIYSFGHLHVNYVIDKLLARNHPPNDGLLKFIDARSTSSILNLNARLSHLQNMYEVERQQGEALQRIRKAKQRLNSWDAPIEELNLKQLEQLMAALKILNGGTNKKIHNQMFKHASEDVSNDPTTFGSSRIAPYEHSPVDAGSTMSVPYDAMPHVQYNRMNARTNLNVPVNLTPIIPFNDMNVGSSTSVPHDPKLTVPYNSMISGTGRNLLYDHRISRSTRSIYYDQKATGFRVIPIDPIGVGSIFTSLVISHIFSWEAKAAQLA</sequence>
<evidence type="ECO:0000259" key="6">
    <source>
        <dbReference type="PROSITE" id="PS50066"/>
    </source>
</evidence>
<keyword evidence="5" id="KW-0539">Nucleus</keyword>
<proteinExistence type="predicted"/>
<dbReference type="PROSITE" id="PS50066">
    <property type="entry name" value="MADS_BOX_2"/>
    <property type="match status" value="1"/>
</dbReference>
<comment type="subcellular location">
    <subcellularLocation>
        <location evidence="1">Nucleus</location>
    </subcellularLocation>
</comment>
<dbReference type="PANTHER" id="PTHR11945:SF776">
    <property type="entry name" value="AGAMOUS-LIKE 50-RELATED"/>
    <property type="match status" value="1"/>
</dbReference>
<keyword evidence="8" id="KW-1185">Reference proteome</keyword>
<accession>A0AA88WTF5</accession>
<keyword evidence="4" id="KW-0804">Transcription</keyword>
<dbReference type="EMBL" id="JAVXUP010000320">
    <property type="protein sequence ID" value="KAK3031015.1"/>
    <property type="molecule type" value="Genomic_DNA"/>
</dbReference>